<comment type="caution">
    <text evidence="4">The sequence shown here is derived from an EMBL/GenBank/DDBJ whole genome shotgun (WGS) entry which is preliminary data.</text>
</comment>
<dbReference type="EMBL" id="JABVEC010000005">
    <property type="protein sequence ID" value="MBC6465631.1"/>
    <property type="molecule type" value="Genomic_DNA"/>
</dbReference>
<evidence type="ECO:0000313" key="4">
    <source>
        <dbReference type="EMBL" id="MBC6465631.1"/>
    </source>
</evidence>
<proteinExistence type="predicted"/>
<dbReference type="CDD" id="cd04690">
    <property type="entry name" value="NUDIX_Hydrolase"/>
    <property type="match status" value="1"/>
</dbReference>
<dbReference type="PROSITE" id="PS00893">
    <property type="entry name" value="NUDIX_BOX"/>
    <property type="match status" value="1"/>
</dbReference>
<evidence type="ECO:0000256" key="1">
    <source>
        <dbReference type="ARBA" id="ARBA00001946"/>
    </source>
</evidence>
<dbReference type="InterPro" id="IPR000086">
    <property type="entry name" value="NUDIX_hydrolase_dom"/>
</dbReference>
<dbReference type="Proteomes" id="UP000805614">
    <property type="component" value="Unassembled WGS sequence"/>
</dbReference>
<dbReference type="SUPFAM" id="SSF55811">
    <property type="entry name" value="Nudix"/>
    <property type="match status" value="1"/>
</dbReference>
<protein>
    <submittedName>
        <fullName evidence="4">NUDIX domain-containing protein</fullName>
    </submittedName>
</protein>
<evidence type="ECO:0000313" key="5">
    <source>
        <dbReference type="Proteomes" id="UP000805614"/>
    </source>
</evidence>
<dbReference type="Gene3D" id="3.90.79.10">
    <property type="entry name" value="Nucleoside Triphosphate Pyrophosphohydrolase"/>
    <property type="match status" value="1"/>
</dbReference>
<dbReference type="PROSITE" id="PS51462">
    <property type="entry name" value="NUDIX"/>
    <property type="match status" value="1"/>
</dbReference>
<gene>
    <name evidence="4" type="ORF">HKK74_09000</name>
</gene>
<evidence type="ECO:0000256" key="2">
    <source>
        <dbReference type="ARBA" id="ARBA00022801"/>
    </source>
</evidence>
<dbReference type="Pfam" id="PF00293">
    <property type="entry name" value="NUDIX"/>
    <property type="match status" value="1"/>
</dbReference>
<accession>A0ABR7LL75</accession>
<keyword evidence="2" id="KW-0378">Hydrolase</keyword>
<sequence length="136" mass="14463">MLDVVAWVHAVDGRMLAVRARGRDLLYLPGGKREPGEDDLTAVSREVREELGVELTPASVRPLGVVEAPAHDQPDGVRVRMACFAGVHTGLLAPSGEVDEVVLVGPDERELLAPAGRLALDLAERHHLLGGPATTL</sequence>
<dbReference type="PANTHER" id="PTHR43046:SF2">
    <property type="entry name" value="8-OXO-DGTP DIPHOSPHATASE-RELATED"/>
    <property type="match status" value="1"/>
</dbReference>
<comment type="cofactor">
    <cofactor evidence="1">
        <name>Mg(2+)</name>
        <dbReference type="ChEBI" id="CHEBI:18420"/>
    </cofactor>
</comment>
<name>A0ABR7LL75_9ACTN</name>
<dbReference type="InterPro" id="IPR015797">
    <property type="entry name" value="NUDIX_hydrolase-like_dom_sf"/>
</dbReference>
<organism evidence="4 5">
    <name type="scientific">Actinomadura alba</name>
    <dbReference type="NCBI Taxonomy" id="406431"/>
    <lineage>
        <taxon>Bacteria</taxon>
        <taxon>Bacillati</taxon>
        <taxon>Actinomycetota</taxon>
        <taxon>Actinomycetes</taxon>
        <taxon>Streptosporangiales</taxon>
        <taxon>Thermomonosporaceae</taxon>
        <taxon>Actinomadura</taxon>
    </lineage>
</organism>
<dbReference type="InterPro" id="IPR020084">
    <property type="entry name" value="NUDIX_hydrolase_CS"/>
</dbReference>
<feature type="domain" description="Nudix hydrolase" evidence="3">
    <location>
        <begin position="1"/>
        <end position="126"/>
    </location>
</feature>
<dbReference type="PANTHER" id="PTHR43046">
    <property type="entry name" value="GDP-MANNOSE MANNOSYL HYDROLASE"/>
    <property type="match status" value="1"/>
</dbReference>
<keyword evidence="5" id="KW-1185">Reference proteome</keyword>
<reference evidence="4 5" key="1">
    <citation type="submission" date="2020-06" db="EMBL/GenBank/DDBJ databases">
        <title>Actinomadura xiongansis sp. nov., isolated from soil of Baiyangdian.</title>
        <authorList>
            <person name="Zhang X."/>
        </authorList>
    </citation>
    <scope>NUCLEOTIDE SEQUENCE [LARGE SCALE GENOMIC DNA]</scope>
    <source>
        <strain evidence="4 5">HBUM206468</strain>
    </source>
</reference>
<evidence type="ECO:0000259" key="3">
    <source>
        <dbReference type="PROSITE" id="PS51462"/>
    </source>
</evidence>